<dbReference type="SUPFAM" id="SSF158544">
    <property type="entry name" value="GspK insert domain-like"/>
    <property type="match status" value="1"/>
</dbReference>
<dbReference type="PANTHER" id="PTHR38831">
    <property type="entry name" value="TYPE II SECRETION SYSTEM PROTEIN K"/>
    <property type="match status" value="1"/>
</dbReference>
<evidence type="ECO:0000256" key="6">
    <source>
        <dbReference type="ARBA" id="ARBA00022692"/>
    </source>
</evidence>
<evidence type="ECO:0000256" key="9">
    <source>
        <dbReference type="ARBA" id="ARBA00023136"/>
    </source>
</evidence>
<dbReference type="GO" id="GO:0009306">
    <property type="term" value="P:protein secretion"/>
    <property type="evidence" value="ECO:0007669"/>
    <property type="project" value="InterPro"/>
</dbReference>
<dbReference type="Proteomes" id="UP000192491">
    <property type="component" value="Unassembled WGS sequence"/>
</dbReference>
<keyword evidence="8 10" id="KW-1133">Transmembrane helix</keyword>
<reference evidence="12 13" key="1">
    <citation type="submission" date="2017-01" db="EMBL/GenBank/DDBJ databases">
        <title>Novel large sulfur bacteria in the metagenomes of groundwater-fed chemosynthetic microbial mats in the Lake Huron basin.</title>
        <authorList>
            <person name="Sharrar A.M."/>
            <person name="Flood B.E."/>
            <person name="Bailey J.V."/>
            <person name="Jones D.S."/>
            <person name="Biddanda B."/>
            <person name="Ruberg S.A."/>
            <person name="Marcus D.N."/>
            <person name="Dick G.J."/>
        </authorList>
    </citation>
    <scope>NUCLEOTIDE SEQUENCE [LARGE SCALE GENOMIC DNA]</scope>
    <source>
        <strain evidence="12">A8</strain>
    </source>
</reference>
<dbReference type="InterPro" id="IPR038072">
    <property type="entry name" value="GspK_central_sf"/>
</dbReference>
<dbReference type="EMBL" id="MTEJ01000331">
    <property type="protein sequence ID" value="OQX04568.1"/>
    <property type="molecule type" value="Genomic_DNA"/>
</dbReference>
<comment type="similarity">
    <text evidence="2">Belongs to the GSP K family.</text>
</comment>
<protein>
    <submittedName>
        <fullName evidence="12">General secretion pathway protein GspK</fullName>
    </submittedName>
</protein>
<keyword evidence="9 10" id="KW-0472">Membrane</keyword>
<evidence type="ECO:0000313" key="13">
    <source>
        <dbReference type="Proteomes" id="UP000192491"/>
    </source>
</evidence>
<proteinExistence type="inferred from homology"/>
<dbReference type="AlphaFoldDB" id="A0A1Y1QFT5"/>
<dbReference type="PANTHER" id="PTHR38831:SF2">
    <property type="entry name" value="TYPE II SECRETION SYSTEM PROTEIN K"/>
    <property type="match status" value="1"/>
</dbReference>
<keyword evidence="3" id="KW-0813">Transport</keyword>
<dbReference type="InterPro" id="IPR049031">
    <property type="entry name" value="T2SSK_SAM-like_1st"/>
</dbReference>
<accession>A0A1Y1QFT5</accession>
<dbReference type="Pfam" id="PF21687">
    <property type="entry name" value="T2SSK_1st"/>
    <property type="match status" value="1"/>
</dbReference>
<comment type="caution">
    <text evidence="12">The sequence shown here is derived from an EMBL/GenBank/DDBJ whole genome shotgun (WGS) entry which is preliminary data.</text>
</comment>
<dbReference type="GO" id="GO:0005886">
    <property type="term" value="C:plasma membrane"/>
    <property type="evidence" value="ECO:0007669"/>
    <property type="project" value="UniProtKB-SubCell"/>
</dbReference>
<dbReference type="Gene3D" id="1.10.40.60">
    <property type="entry name" value="EpsJ-like"/>
    <property type="match status" value="1"/>
</dbReference>
<organism evidence="12 13">
    <name type="scientific">Thiothrix lacustris</name>
    <dbReference type="NCBI Taxonomy" id="525917"/>
    <lineage>
        <taxon>Bacteria</taxon>
        <taxon>Pseudomonadati</taxon>
        <taxon>Pseudomonadota</taxon>
        <taxon>Gammaproteobacteria</taxon>
        <taxon>Thiotrichales</taxon>
        <taxon>Thiotrichaceae</taxon>
        <taxon>Thiothrix</taxon>
    </lineage>
</organism>
<gene>
    <name evidence="12" type="ORF">BWK73_35875</name>
</gene>
<evidence type="ECO:0000256" key="1">
    <source>
        <dbReference type="ARBA" id="ARBA00004533"/>
    </source>
</evidence>
<evidence type="ECO:0000256" key="4">
    <source>
        <dbReference type="ARBA" id="ARBA00022475"/>
    </source>
</evidence>
<feature type="domain" description="T2SS protein K first SAM-like" evidence="11">
    <location>
        <begin position="129"/>
        <end position="204"/>
    </location>
</feature>
<dbReference type="STRING" id="1123401.GCA_000621325_02365"/>
<evidence type="ECO:0000313" key="12">
    <source>
        <dbReference type="EMBL" id="OQX04568.1"/>
    </source>
</evidence>
<keyword evidence="5" id="KW-0997">Cell inner membrane</keyword>
<evidence type="ECO:0000256" key="3">
    <source>
        <dbReference type="ARBA" id="ARBA00022448"/>
    </source>
</evidence>
<name>A0A1Y1QFT5_9GAMM</name>
<evidence type="ECO:0000256" key="2">
    <source>
        <dbReference type="ARBA" id="ARBA00007246"/>
    </source>
</evidence>
<keyword evidence="7" id="KW-0653">Protein transport</keyword>
<sequence length="310" mass="34511">MHVKFTPHPSLPPQGVKGQTGVAMIVVLWMIMVMMTLAASLIYATRTETSMVDYARRTAQSRAVADAAAHYAVMQLFLPNKERDLKLGGTPLLWEYEGAKAEIRVVGENGLIDINFASRALLELIMEQAGGLDKNALARMLDILEDFRDVDDLKRVNGAEDGDYENAGLPFGAKDAPFDRIEELQQVLGMTPQLYQALTRFLTVNSGGVGINPMLAPRQTLLLLAEGDAAKVDAYMQKREESEGEYVQPDFGGAFLDATQQPLYRMQIRVYTDPTAPPYFEERSLRLRPGQTPPFINYFRILQESSAQFG</sequence>
<feature type="transmembrane region" description="Helical" evidence="10">
    <location>
        <begin position="20"/>
        <end position="44"/>
    </location>
</feature>
<evidence type="ECO:0000259" key="11">
    <source>
        <dbReference type="Pfam" id="PF21687"/>
    </source>
</evidence>
<evidence type="ECO:0000256" key="10">
    <source>
        <dbReference type="SAM" id="Phobius"/>
    </source>
</evidence>
<keyword evidence="4" id="KW-1003">Cell membrane</keyword>
<comment type="subcellular location">
    <subcellularLocation>
        <location evidence="1">Cell inner membrane</location>
    </subcellularLocation>
</comment>
<evidence type="ECO:0000256" key="5">
    <source>
        <dbReference type="ARBA" id="ARBA00022519"/>
    </source>
</evidence>
<keyword evidence="6 10" id="KW-0812">Transmembrane</keyword>
<evidence type="ECO:0000256" key="7">
    <source>
        <dbReference type="ARBA" id="ARBA00022927"/>
    </source>
</evidence>
<evidence type="ECO:0000256" key="8">
    <source>
        <dbReference type="ARBA" id="ARBA00022989"/>
    </source>
</evidence>
<dbReference type="InterPro" id="IPR005628">
    <property type="entry name" value="GspK"/>
</dbReference>